<evidence type="ECO:0000256" key="7">
    <source>
        <dbReference type="SAM" id="MobiDB-lite"/>
    </source>
</evidence>
<feature type="compositionally biased region" description="Basic residues" evidence="7">
    <location>
        <begin position="34"/>
        <end position="43"/>
    </location>
</feature>
<keyword evidence="5" id="KW-0539">Nucleus</keyword>
<dbReference type="EMBL" id="KV417271">
    <property type="protein sequence ID" value="KZO99627.1"/>
    <property type="molecule type" value="Genomic_DNA"/>
</dbReference>
<evidence type="ECO:0000313" key="8">
    <source>
        <dbReference type="EMBL" id="KZO99627.1"/>
    </source>
</evidence>
<dbReference type="Gene3D" id="2.130.10.10">
    <property type="entry name" value="YVTN repeat-like/Quinoprotein amine dehydrogenase"/>
    <property type="match status" value="1"/>
</dbReference>
<evidence type="ECO:0000256" key="6">
    <source>
        <dbReference type="ARBA" id="ARBA00025767"/>
    </source>
</evidence>
<dbReference type="PANTHER" id="PTHR18359">
    <property type="entry name" value="WD-REPEAT PROTEIN-RELATED"/>
    <property type="match status" value="1"/>
</dbReference>
<dbReference type="GO" id="GO:0032040">
    <property type="term" value="C:small-subunit processome"/>
    <property type="evidence" value="ECO:0007669"/>
    <property type="project" value="TreeGrafter"/>
</dbReference>
<evidence type="ECO:0000256" key="5">
    <source>
        <dbReference type="ARBA" id="ARBA00023242"/>
    </source>
</evidence>
<accession>A0A167QCD2</accession>
<dbReference type="SUPFAM" id="SSF50978">
    <property type="entry name" value="WD40 repeat-like"/>
    <property type="match status" value="1"/>
</dbReference>
<feature type="compositionally biased region" description="Low complexity" evidence="7">
    <location>
        <begin position="151"/>
        <end position="166"/>
    </location>
</feature>
<feature type="compositionally biased region" description="Basic and acidic residues" evidence="7">
    <location>
        <begin position="58"/>
        <end position="82"/>
    </location>
</feature>
<dbReference type="AlphaFoldDB" id="A0A167QCD2"/>
<dbReference type="OrthoDB" id="1935146at2759"/>
<comment type="similarity">
    <text evidence="6">Belongs to the WD repeat UTP18 family.</text>
</comment>
<sequence length="617" mass="66203">MAKPTKRPRVSSPVPAGFPTASGSTAPAPSAPAKKPRKKRTKLAHLSAAPTGEFIFSEEARRRLEDEGAKDEEERRLEEVLFGRKPKARGKAGEAGDQESGMGHLQDEDLFFVDDAAEGIDDLPTIDVEAAMEDASLEAEDFNEEFGGFGSSASDADSDVEAAASPSTPPSPPSAPHTLALSTHKKAAWTDPSDSALTVSLSTSNRLRKLRNTAEEDSVSGKEYELRLRRQFEKLQPAPDWAKPTKRPRAASEEGEERLEDLLRGTGSIIRSASRTSLPQGELLVTRLADANLASPSSGGVTSTAFHPTLPVLLTTGADRRLKLFSIDGSANPLLASLHLPSLPLTHAAFNPSGTAVFLSGPRPFFYTYDLQSGAVSQSPRGLWGSSGAQNPADGERSFELSEYSPDGRTLAVGGRRGNVYFVDTRAGGASGQVTGSIKLNSGVRSIRWAPGGKELIALGEDAEVYLFDVATRRCVRRWRDDGAFGASALEVSRDGQRMAIGASTGVVSLYDAAALRYGPLEEGNPKAVKTVMNLTTRITALRFNHSTEILCLASKDRKDQLRMMHVPSNTVFFNWPTSGTPLGHVTAVDFSAGSEYAAIANTKGKVLLYQLRHYIH</sequence>
<evidence type="ECO:0000256" key="3">
    <source>
        <dbReference type="ARBA" id="ARBA00022574"/>
    </source>
</evidence>
<dbReference type="InterPro" id="IPR036322">
    <property type="entry name" value="WD40_repeat_dom_sf"/>
</dbReference>
<evidence type="ECO:0000313" key="9">
    <source>
        <dbReference type="Proteomes" id="UP000076738"/>
    </source>
</evidence>
<dbReference type="GO" id="GO:0006364">
    <property type="term" value="P:rRNA processing"/>
    <property type="evidence" value="ECO:0007669"/>
    <property type="project" value="UniProtKB-KW"/>
</dbReference>
<dbReference type="Proteomes" id="UP000076738">
    <property type="component" value="Unassembled WGS sequence"/>
</dbReference>
<feature type="region of interest" description="Disordered" evidence="7">
    <location>
        <begin position="142"/>
        <end position="195"/>
    </location>
</feature>
<evidence type="ECO:0000256" key="2">
    <source>
        <dbReference type="ARBA" id="ARBA00022552"/>
    </source>
</evidence>
<protein>
    <submittedName>
        <fullName evidence="8">WD40 repeat-like protein</fullName>
    </submittedName>
</protein>
<keyword evidence="2" id="KW-0698">rRNA processing</keyword>
<evidence type="ECO:0000256" key="1">
    <source>
        <dbReference type="ARBA" id="ARBA00004604"/>
    </source>
</evidence>
<dbReference type="InterPro" id="IPR045161">
    <property type="entry name" value="Utp18"/>
</dbReference>
<keyword evidence="3" id="KW-0853">WD repeat</keyword>
<feature type="compositionally biased region" description="Low complexity" evidence="7">
    <location>
        <begin position="19"/>
        <end position="33"/>
    </location>
</feature>
<comment type="subcellular location">
    <subcellularLocation>
        <location evidence="1">Nucleus</location>
        <location evidence="1">Nucleolus</location>
    </subcellularLocation>
</comment>
<name>A0A167QCD2_CALVF</name>
<dbReference type="PANTHER" id="PTHR18359:SF0">
    <property type="entry name" value="U3 SMALL NUCLEOLAR RNA-ASSOCIATED PROTEIN 18 HOMOLOG"/>
    <property type="match status" value="1"/>
</dbReference>
<organism evidence="8 9">
    <name type="scientific">Calocera viscosa (strain TUFC12733)</name>
    <dbReference type="NCBI Taxonomy" id="1330018"/>
    <lineage>
        <taxon>Eukaryota</taxon>
        <taxon>Fungi</taxon>
        <taxon>Dikarya</taxon>
        <taxon>Basidiomycota</taxon>
        <taxon>Agaricomycotina</taxon>
        <taxon>Dacrymycetes</taxon>
        <taxon>Dacrymycetales</taxon>
        <taxon>Dacrymycetaceae</taxon>
        <taxon>Calocera</taxon>
    </lineage>
</organism>
<keyword evidence="9" id="KW-1185">Reference proteome</keyword>
<dbReference type="InterPro" id="IPR001680">
    <property type="entry name" value="WD40_rpt"/>
</dbReference>
<reference evidence="8 9" key="1">
    <citation type="journal article" date="2016" name="Mol. Biol. Evol.">
        <title>Comparative Genomics of Early-Diverging Mushroom-Forming Fungi Provides Insights into the Origins of Lignocellulose Decay Capabilities.</title>
        <authorList>
            <person name="Nagy L.G."/>
            <person name="Riley R."/>
            <person name="Tritt A."/>
            <person name="Adam C."/>
            <person name="Daum C."/>
            <person name="Floudas D."/>
            <person name="Sun H."/>
            <person name="Yadav J.S."/>
            <person name="Pangilinan J."/>
            <person name="Larsson K.H."/>
            <person name="Matsuura K."/>
            <person name="Barry K."/>
            <person name="Labutti K."/>
            <person name="Kuo R."/>
            <person name="Ohm R.A."/>
            <person name="Bhattacharya S.S."/>
            <person name="Shirouzu T."/>
            <person name="Yoshinaga Y."/>
            <person name="Martin F.M."/>
            <person name="Grigoriev I.V."/>
            <person name="Hibbett D.S."/>
        </authorList>
    </citation>
    <scope>NUCLEOTIDE SEQUENCE [LARGE SCALE GENOMIC DNA]</scope>
    <source>
        <strain evidence="8 9">TUFC12733</strain>
    </source>
</reference>
<keyword evidence="4" id="KW-0677">Repeat</keyword>
<dbReference type="Pfam" id="PF00400">
    <property type="entry name" value="WD40"/>
    <property type="match status" value="1"/>
</dbReference>
<feature type="region of interest" description="Disordered" evidence="7">
    <location>
        <begin position="1"/>
        <end position="104"/>
    </location>
</feature>
<proteinExistence type="inferred from homology"/>
<feature type="region of interest" description="Disordered" evidence="7">
    <location>
        <begin position="380"/>
        <end position="401"/>
    </location>
</feature>
<dbReference type="SMART" id="SM00320">
    <property type="entry name" value="WD40"/>
    <property type="match status" value="6"/>
</dbReference>
<gene>
    <name evidence="8" type="ORF">CALVIDRAFT_534049</name>
</gene>
<dbReference type="STRING" id="1330018.A0A167QCD2"/>
<dbReference type="InterPro" id="IPR015943">
    <property type="entry name" value="WD40/YVTN_repeat-like_dom_sf"/>
</dbReference>
<evidence type="ECO:0000256" key="4">
    <source>
        <dbReference type="ARBA" id="ARBA00022737"/>
    </source>
</evidence>
<dbReference type="GO" id="GO:0034388">
    <property type="term" value="C:Pwp2p-containing subcomplex of 90S preribosome"/>
    <property type="evidence" value="ECO:0007669"/>
    <property type="project" value="TreeGrafter"/>
</dbReference>
<feature type="region of interest" description="Disordered" evidence="7">
    <location>
        <begin position="237"/>
        <end position="257"/>
    </location>
</feature>